<dbReference type="Gene3D" id="3.30.1380.10">
    <property type="match status" value="1"/>
</dbReference>
<dbReference type="GO" id="GO:0009002">
    <property type="term" value="F:serine-type D-Ala-D-Ala carboxypeptidase activity"/>
    <property type="evidence" value="ECO:0007669"/>
    <property type="project" value="UniProtKB-EC"/>
</dbReference>
<dbReference type="STRING" id="908809.ABG79_01770"/>
<evidence type="ECO:0000313" key="3">
    <source>
        <dbReference type="Proteomes" id="UP000052015"/>
    </source>
</evidence>
<name>A0A0R3K0F0_CALMK</name>
<dbReference type="InterPro" id="IPR003709">
    <property type="entry name" value="VanY-like_core_dom"/>
</dbReference>
<protein>
    <submittedName>
        <fullName evidence="2">D-alanyl-D-alanine carboxypeptidase</fullName>
        <ecNumber evidence="2">3.4.16.4</ecNumber>
    </submittedName>
</protein>
<dbReference type="Pfam" id="PF02557">
    <property type="entry name" value="VanY"/>
    <property type="match status" value="1"/>
</dbReference>
<dbReference type="PATRIC" id="fig|908809.3.peg.1770"/>
<sequence length="360" mass="42509">MRRLFFKILLFYLLLFILIKIPVFANEVSKKFIVKVNNKIIDVNNYIVYKDGRFVAKNTSTKAISNNKFLINFDGINFYIELINDKEPFAILSVSNAICEIKHNQLIINKSSLNKTDYFYLNISLKNKIIIINSKKIILDNSQYMKIVNKNNPLASNFIPKDLVYLKGKINAEVTNSMRLKRNAAMQLGSMIKEANRNGVRDFVIRSAYRSYNDQTNIYTSYLNRFKKIYPNDYRIITAKYVQKPGMSEHQTGLAIDISSKSRNNYSSFEQTNHYKWLKQNSWKYGFIIRYPKDKTKITGISFEPWHLRYVGEPFAELLYRNNWALEEFTNHISKEKFIVFKSYQGIYYLITDNKYKLLK</sequence>
<dbReference type="InterPro" id="IPR052179">
    <property type="entry name" value="DD-CPase-like"/>
</dbReference>
<evidence type="ECO:0000259" key="1">
    <source>
        <dbReference type="Pfam" id="PF02557"/>
    </source>
</evidence>
<dbReference type="RefSeq" id="WP_057979099.1">
    <property type="nucleotide sequence ID" value="NZ_LKHP01000010.1"/>
</dbReference>
<dbReference type="PANTHER" id="PTHR34385">
    <property type="entry name" value="D-ALANYL-D-ALANINE CARBOXYPEPTIDASE"/>
    <property type="match status" value="1"/>
</dbReference>
<reference evidence="2 3" key="1">
    <citation type="submission" date="2015-09" db="EMBL/GenBank/DDBJ databases">
        <title>Draft genome sequence of a Caloramator mitchellensis, a moderate thermophile from the Great Artesian Basin of Australia.</title>
        <authorList>
            <person name="Patel B.K."/>
        </authorList>
    </citation>
    <scope>NUCLEOTIDE SEQUENCE [LARGE SCALE GENOMIC DNA]</scope>
    <source>
        <strain evidence="2 3">VF08</strain>
    </source>
</reference>
<dbReference type="CDD" id="cd14852">
    <property type="entry name" value="LD-carboxypeptidase"/>
    <property type="match status" value="1"/>
</dbReference>
<comment type="caution">
    <text evidence="2">The sequence shown here is derived from an EMBL/GenBank/DDBJ whole genome shotgun (WGS) entry which is preliminary data.</text>
</comment>
<dbReference type="OrthoDB" id="9792074at2"/>
<dbReference type="InterPro" id="IPR009045">
    <property type="entry name" value="Zn_M74/Hedgehog-like"/>
</dbReference>
<dbReference type="EC" id="3.4.16.4" evidence="2"/>
<keyword evidence="2" id="KW-0645">Protease</keyword>
<dbReference type="EMBL" id="LKHP01000010">
    <property type="protein sequence ID" value="KRQ86389.1"/>
    <property type="molecule type" value="Genomic_DNA"/>
</dbReference>
<dbReference type="SUPFAM" id="SSF55166">
    <property type="entry name" value="Hedgehog/DD-peptidase"/>
    <property type="match status" value="1"/>
</dbReference>
<proteinExistence type="predicted"/>
<accession>A0A0R3K0F0</accession>
<dbReference type="GO" id="GO:0006508">
    <property type="term" value="P:proteolysis"/>
    <property type="evidence" value="ECO:0007669"/>
    <property type="project" value="InterPro"/>
</dbReference>
<gene>
    <name evidence="2" type="primary">vanY</name>
    <name evidence="2" type="ORF">ABG79_01770</name>
</gene>
<dbReference type="PANTHER" id="PTHR34385:SF1">
    <property type="entry name" value="PEPTIDOGLYCAN L-ALANYL-D-GLUTAMATE ENDOPEPTIDASE CWLK"/>
    <property type="match status" value="1"/>
</dbReference>
<keyword evidence="2" id="KW-0121">Carboxypeptidase</keyword>
<dbReference type="Proteomes" id="UP000052015">
    <property type="component" value="Unassembled WGS sequence"/>
</dbReference>
<evidence type="ECO:0000313" key="2">
    <source>
        <dbReference type="EMBL" id="KRQ86389.1"/>
    </source>
</evidence>
<dbReference type="InterPro" id="IPR058193">
    <property type="entry name" value="VanY/YodJ_core_dom"/>
</dbReference>
<feature type="domain" description="D-alanyl-D-alanine carboxypeptidase-like core" evidence="1">
    <location>
        <begin position="179"/>
        <end position="312"/>
    </location>
</feature>
<dbReference type="AlphaFoldDB" id="A0A0R3K0F0"/>
<keyword evidence="3" id="KW-1185">Reference proteome</keyword>
<keyword evidence="2" id="KW-0378">Hydrolase</keyword>
<organism evidence="2 3">
    <name type="scientific">Caloramator mitchellensis</name>
    <dbReference type="NCBI Taxonomy" id="908809"/>
    <lineage>
        <taxon>Bacteria</taxon>
        <taxon>Bacillati</taxon>
        <taxon>Bacillota</taxon>
        <taxon>Clostridia</taxon>
        <taxon>Eubacteriales</taxon>
        <taxon>Clostridiaceae</taxon>
        <taxon>Caloramator</taxon>
    </lineage>
</organism>